<gene>
    <name evidence="8" type="ORF">CJ030_MR8G007398</name>
</gene>
<dbReference type="SUPFAM" id="SSF81301">
    <property type="entry name" value="Nucleotidyltransferase"/>
    <property type="match status" value="1"/>
</dbReference>
<feature type="domain" description="Poly A polymerase head" evidence="6">
    <location>
        <begin position="92"/>
        <end position="220"/>
    </location>
</feature>
<feature type="compositionally biased region" description="Polar residues" evidence="5">
    <location>
        <begin position="688"/>
        <end position="699"/>
    </location>
</feature>
<evidence type="ECO:0000256" key="1">
    <source>
        <dbReference type="ARBA" id="ARBA00007265"/>
    </source>
</evidence>
<dbReference type="EMBL" id="RXIC02000026">
    <property type="protein sequence ID" value="KAB1201769.1"/>
    <property type="molecule type" value="Genomic_DNA"/>
</dbReference>
<dbReference type="OrthoDB" id="445712at2759"/>
<comment type="similarity">
    <text evidence="1 4">Belongs to the tRNA nucleotidyltransferase/poly(A) polymerase family.</text>
</comment>
<dbReference type="InterPro" id="IPR043519">
    <property type="entry name" value="NT_sf"/>
</dbReference>
<evidence type="ECO:0000256" key="3">
    <source>
        <dbReference type="ARBA" id="ARBA00022741"/>
    </source>
</evidence>
<name>A0A6A1UN96_9ROSI</name>
<evidence type="ECO:0000313" key="8">
    <source>
        <dbReference type="EMBL" id="KAB1201769.1"/>
    </source>
</evidence>
<dbReference type="Gene3D" id="3.30.460.10">
    <property type="entry name" value="Beta Polymerase, domain 2"/>
    <property type="match status" value="1"/>
</dbReference>
<evidence type="ECO:0000256" key="4">
    <source>
        <dbReference type="RuleBase" id="RU003953"/>
    </source>
</evidence>
<dbReference type="GO" id="GO:0000166">
    <property type="term" value="F:nucleotide binding"/>
    <property type="evidence" value="ECO:0007669"/>
    <property type="project" value="UniProtKB-KW"/>
</dbReference>
<keyword evidence="4" id="KW-0694">RNA-binding</keyword>
<dbReference type="SUPFAM" id="SSF81891">
    <property type="entry name" value="Poly A polymerase C-terminal region-like"/>
    <property type="match status" value="1"/>
</dbReference>
<dbReference type="GO" id="GO:0003723">
    <property type="term" value="F:RNA binding"/>
    <property type="evidence" value="ECO:0007669"/>
    <property type="project" value="UniProtKB-KW"/>
</dbReference>
<keyword evidence="2 4" id="KW-0808">Transferase</keyword>
<evidence type="ECO:0000259" key="7">
    <source>
        <dbReference type="Pfam" id="PF12627"/>
    </source>
</evidence>
<accession>A0A6A1UN96</accession>
<dbReference type="Pfam" id="PF01743">
    <property type="entry name" value="PolyA_pol"/>
    <property type="match status" value="1"/>
</dbReference>
<proteinExistence type="inferred from homology"/>
<comment type="caution">
    <text evidence="8">The sequence shown here is derived from an EMBL/GenBank/DDBJ whole genome shotgun (WGS) entry which is preliminary data.</text>
</comment>
<dbReference type="Gene3D" id="1.10.3090.10">
    <property type="entry name" value="cca-adding enzyme, domain 2"/>
    <property type="match status" value="1"/>
</dbReference>
<dbReference type="GO" id="GO:0016779">
    <property type="term" value="F:nucleotidyltransferase activity"/>
    <property type="evidence" value="ECO:0007669"/>
    <property type="project" value="InterPro"/>
</dbReference>
<protein>
    <submittedName>
        <fullName evidence="8">Poly(A) polymerase I</fullName>
    </submittedName>
</protein>
<evidence type="ECO:0000259" key="6">
    <source>
        <dbReference type="Pfam" id="PF01743"/>
    </source>
</evidence>
<evidence type="ECO:0000256" key="5">
    <source>
        <dbReference type="SAM" id="MobiDB-lite"/>
    </source>
</evidence>
<dbReference type="AlphaFoldDB" id="A0A6A1UN96"/>
<feature type="region of interest" description="Disordered" evidence="5">
    <location>
        <begin position="679"/>
        <end position="738"/>
    </location>
</feature>
<dbReference type="InterPro" id="IPR032828">
    <property type="entry name" value="PolyA_RNA-bd"/>
</dbReference>
<organism evidence="8 9">
    <name type="scientific">Morella rubra</name>
    <name type="common">Chinese bayberry</name>
    <dbReference type="NCBI Taxonomy" id="262757"/>
    <lineage>
        <taxon>Eukaryota</taxon>
        <taxon>Viridiplantae</taxon>
        <taxon>Streptophyta</taxon>
        <taxon>Embryophyta</taxon>
        <taxon>Tracheophyta</taxon>
        <taxon>Spermatophyta</taxon>
        <taxon>Magnoliopsida</taxon>
        <taxon>eudicotyledons</taxon>
        <taxon>Gunneridae</taxon>
        <taxon>Pentapetalae</taxon>
        <taxon>rosids</taxon>
        <taxon>fabids</taxon>
        <taxon>Fagales</taxon>
        <taxon>Myricaceae</taxon>
        <taxon>Morella</taxon>
    </lineage>
</organism>
<dbReference type="GO" id="GO:0001680">
    <property type="term" value="P:tRNA 3'-terminal CCA addition"/>
    <property type="evidence" value="ECO:0007669"/>
    <property type="project" value="UniProtKB-ARBA"/>
</dbReference>
<evidence type="ECO:0000256" key="2">
    <source>
        <dbReference type="ARBA" id="ARBA00022679"/>
    </source>
</evidence>
<dbReference type="Pfam" id="PF12627">
    <property type="entry name" value="PolyA_pol_RNAbd"/>
    <property type="match status" value="1"/>
</dbReference>
<keyword evidence="3" id="KW-0547">Nucleotide-binding</keyword>
<reference evidence="8 9" key="1">
    <citation type="journal article" date="2019" name="Plant Biotechnol. J.">
        <title>The red bayberry genome and genetic basis of sex determination.</title>
        <authorList>
            <person name="Jia H.M."/>
            <person name="Jia H.J."/>
            <person name="Cai Q.L."/>
            <person name="Wang Y."/>
            <person name="Zhao H.B."/>
            <person name="Yang W.F."/>
            <person name="Wang G.Y."/>
            <person name="Li Y.H."/>
            <person name="Zhan D.L."/>
            <person name="Shen Y.T."/>
            <person name="Niu Q.F."/>
            <person name="Chang L."/>
            <person name="Qiu J."/>
            <person name="Zhao L."/>
            <person name="Xie H.B."/>
            <person name="Fu W.Y."/>
            <person name="Jin J."/>
            <person name="Li X.W."/>
            <person name="Jiao Y."/>
            <person name="Zhou C.C."/>
            <person name="Tu T."/>
            <person name="Chai C.Y."/>
            <person name="Gao J.L."/>
            <person name="Fan L.J."/>
            <person name="van de Weg E."/>
            <person name="Wang J.Y."/>
            <person name="Gao Z.S."/>
        </authorList>
    </citation>
    <scope>NUCLEOTIDE SEQUENCE [LARGE SCALE GENOMIC DNA]</scope>
    <source>
        <tissue evidence="8">Leaves</tissue>
    </source>
</reference>
<feature type="domain" description="tRNA nucleotidyltransferase/poly(A) polymerase RNA and SrmB- binding" evidence="7">
    <location>
        <begin position="247"/>
        <end position="309"/>
    </location>
</feature>
<sequence length="738" mass="84473">MAISLRGNLYSCLLSRLKALINLQRFDHTLAEGGLQAQPYPETGYHSMSNQGRIDMSKWKTLDSRLLGISRSMIPQTSWTVLKILRNEGFEAYLVGGCVRDLILNKIPKADVITTANLKQIKKQFRRAEIVGRRFPICMVHIKGSVIEVSSFETVAKRGEDKEKVLPLKMPRGCDEKDFIRWKNSMCRDFTINSLFFDPFVNKIYDYSNGIADLRSLKLRTLIPAQLSFEEDCARILRGLRIAARLGLSLQKDLVTAMHNLSSSLHSLAKARIMMELNYMLAYGAAEPSLCLLHRFNLLGMLLPFHAAYLQETKRSAKSPIMLMQLFFHMDKLVTCDRPSDCSLWIGLLAFHLALVNNPQEALVVQAFASALYHGNWKEGVKFSKEHAKMHPNFVPEIVESSDLQSDEQLAEAVTLLAYLVQDSIAALIETECLWQSMSRYPVSPSSGFVFISKKMGRDVAEIFNVLLNDIESYDHGRKRFEIDYHLLGKGDLRETRFVLGKIILETMSGEVDKGGMEVAKVEKTHVEPDVHEEEYDLSLSDLVKPQIEEDRKLKRGLLKSSPELKQGKVKKQKLVEKQSSLSEQVVAIMDPKVDETAKSQEVCQKHKRRTKTCQLPPHEETNMKQEIMLEKENYHLKDQEVTIEMQEDVENDNDEDNVERHLKVVDKVKHMLSQEKITKKHKAVGRRNTSQEAQTNQKKVLEEEQLPFLPQELVRDKHHKLQVKEKGSRPLLSSFFK</sequence>
<dbReference type="InterPro" id="IPR002646">
    <property type="entry name" value="PolA_pol_head_dom"/>
</dbReference>
<dbReference type="PANTHER" id="PTHR43051">
    <property type="entry name" value="POLYNUCLEOTIDE ADENYLYLTRANSFERASE FAMILY PROTEIN"/>
    <property type="match status" value="1"/>
</dbReference>
<evidence type="ECO:0000313" key="9">
    <source>
        <dbReference type="Proteomes" id="UP000516437"/>
    </source>
</evidence>
<dbReference type="Proteomes" id="UP000516437">
    <property type="component" value="Chromosome 8"/>
</dbReference>
<dbReference type="InterPro" id="IPR052191">
    <property type="entry name" value="tRNA_ntf/polyA_polymerase_I"/>
</dbReference>
<keyword evidence="9" id="KW-1185">Reference proteome</keyword>
<dbReference type="CDD" id="cd05398">
    <property type="entry name" value="NT_ClassII-CCAase"/>
    <property type="match status" value="1"/>
</dbReference>
<dbReference type="PANTHER" id="PTHR43051:SF1">
    <property type="entry name" value="POLYNUCLEOTIDE ADENYLYLTRANSFERASE FAMILY PROTEIN"/>
    <property type="match status" value="1"/>
</dbReference>